<gene>
    <name evidence="2" type="ORF">INT45_003541</name>
</gene>
<feature type="transmembrane region" description="Helical" evidence="1">
    <location>
        <begin position="96"/>
        <end position="114"/>
    </location>
</feature>
<sequence length="303" mass="35506">KKMVTFRERVSFDRAPSYYSEVTPINPWESTFNSKQHLFQQLISFFFILFITVGIPLTLFFTTRNHIEAIYSLLICAILPLLYMVSVLIRYHKLDIFSFLLVLTYIISGVVSLATGDTTITLLRDSAVTAVVALLFYATMLPIENKWIKIRPLTFILSTEMLIDAKATYHWINPKGIRQEMSVVDWVWSMRKIRIYHYCLTCGWATFLMADYIVRVIMVIATDISVHNIYLSGSIIVIIELIIMSVLGVIVAVMTRKVTREWVQDNDYTEKYGWKMEQLRSFQYQHHEEDHEDDEEIEEVQDR</sequence>
<name>A0A8H7VK39_9FUNG</name>
<dbReference type="EMBL" id="JAEPRB010000098">
    <property type="protein sequence ID" value="KAG2221827.1"/>
    <property type="molecule type" value="Genomic_DNA"/>
</dbReference>
<keyword evidence="1" id="KW-0472">Membrane</keyword>
<organism evidence="2 3">
    <name type="scientific">Circinella minor</name>
    <dbReference type="NCBI Taxonomy" id="1195481"/>
    <lineage>
        <taxon>Eukaryota</taxon>
        <taxon>Fungi</taxon>
        <taxon>Fungi incertae sedis</taxon>
        <taxon>Mucoromycota</taxon>
        <taxon>Mucoromycotina</taxon>
        <taxon>Mucoromycetes</taxon>
        <taxon>Mucorales</taxon>
        <taxon>Lichtheimiaceae</taxon>
        <taxon>Circinella</taxon>
    </lineage>
</organism>
<feature type="transmembrane region" description="Helical" evidence="1">
    <location>
        <begin position="42"/>
        <end position="63"/>
    </location>
</feature>
<evidence type="ECO:0000313" key="3">
    <source>
        <dbReference type="Proteomes" id="UP000646827"/>
    </source>
</evidence>
<comment type="caution">
    <text evidence="2">The sequence shown here is derived from an EMBL/GenBank/DDBJ whole genome shotgun (WGS) entry which is preliminary data.</text>
</comment>
<feature type="transmembrane region" description="Helical" evidence="1">
    <location>
        <begin position="69"/>
        <end position="89"/>
    </location>
</feature>
<evidence type="ECO:0000256" key="1">
    <source>
        <dbReference type="SAM" id="Phobius"/>
    </source>
</evidence>
<reference evidence="2 3" key="1">
    <citation type="submission" date="2020-12" db="EMBL/GenBank/DDBJ databases">
        <title>Metabolic potential, ecology and presence of endohyphal bacteria is reflected in genomic diversity of Mucoromycotina.</title>
        <authorList>
            <person name="Muszewska A."/>
            <person name="Okrasinska A."/>
            <person name="Steczkiewicz K."/>
            <person name="Drgas O."/>
            <person name="Orlowska M."/>
            <person name="Perlinska-Lenart U."/>
            <person name="Aleksandrzak-Piekarczyk T."/>
            <person name="Szatraj K."/>
            <person name="Zielenkiewicz U."/>
            <person name="Pilsyk S."/>
            <person name="Malc E."/>
            <person name="Mieczkowski P."/>
            <person name="Kruszewska J.S."/>
            <person name="Biernat P."/>
            <person name="Pawlowska J."/>
        </authorList>
    </citation>
    <scope>NUCLEOTIDE SEQUENCE [LARGE SCALE GENOMIC DNA]</scope>
    <source>
        <strain evidence="2 3">CBS 142.35</strain>
    </source>
</reference>
<feature type="transmembrane region" description="Helical" evidence="1">
    <location>
        <begin position="229"/>
        <end position="254"/>
    </location>
</feature>
<dbReference type="Proteomes" id="UP000646827">
    <property type="component" value="Unassembled WGS sequence"/>
</dbReference>
<dbReference type="OrthoDB" id="10043543at2759"/>
<keyword evidence="3" id="KW-1185">Reference proteome</keyword>
<protein>
    <submittedName>
        <fullName evidence="2">Uncharacterized protein</fullName>
    </submittedName>
</protein>
<accession>A0A8H7VK39</accession>
<feature type="transmembrane region" description="Helical" evidence="1">
    <location>
        <begin position="126"/>
        <end position="143"/>
    </location>
</feature>
<evidence type="ECO:0000313" key="2">
    <source>
        <dbReference type="EMBL" id="KAG2221827.1"/>
    </source>
</evidence>
<keyword evidence="1" id="KW-0812">Transmembrane</keyword>
<dbReference type="AlphaFoldDB" id="A0A8H7VK39"/>
<proteinExistence type="predicted"/>
<keyword evidence="1" id="KW-1133">Transmembrane helix</keyword>
<feature type="transmembrane region" description="Helical" evidence="1">
    <location>
        <begin position="195"/>
        <end position="217"/>
    </location>
</feature>
<feature type="non-terminal residue" evidence="2">
    <location>
        <position position="1"/>
    </location>
</feature>